<name>A0ABT9FF37_9GAMM</name>
<comment type="caution">
    <text evidence="1">The sequence shown here is derived from an EMBL/GenBank/DDBJ whole genome shotgun (WGS) entry which is preliminary data.</text>
</comment>
<evidence type="ECO:0000313" key="1">
    <source>
        <dbReference type="EMBL" id="MDP2565410.1"/>
    </source>
</evidence>
<keyword evidence="2" id="KW-1185">Reference proteome</keyword>
<accession>A0ABT9FF37</accession>
<dbReference type="Proteomes" id="UP001177212">
    <property type="component" value="Unassembled WGS sequence"/>
</dbReference>
<organism evidence="1 2">
    <name type="scientific">Pseudoalteromonas marina</name>
    <dbReference type="NCBI Taxonomy" id="267375"/>
    <lineage>
        <taxon>Bacteria</taxon>
        <taxon>Pseudomonadati</taxon>
        <taxon>Pseudomonadota</taxon>
        <taxon>Gammaproteobacteria</taxon>
        <taxon>Alteromonadales</taxon>
        <taxon>Pseudoalteromonadaceae</taxon>
        <taxon>Pseudoalteromonas</taxon>
    </lineage>
</organism>
<protein>
    <submittedName>
        <fullName evidence="1">Uncharacterized protein</fullName>
    </submittedName>
</protein>
<sequence length="274" mass="31477">MLRYGLFLYLLINAATIKAGGMPPYFNEDIDTEYRALLKHAGDILPKSDLPLAYLPLFYPFSFLDIHPTKFKSDKDKQAFANFNLGVLGRNFLNINKTQLSKLPNVTICKKQACKEERLGLIDDFLRVTMNELVKLNQSKDLNLIQQTDMFVYRINNTFFTPAQLVTYYPSKYAGFVPSANYKVFKLGENEELMKLSAETQQVRELMDAYNVAAITKNDDKSMSIIFGGVSDNHWGVVVNYSSRIPTQGEYNHMGLEYDIIEKISETRFYFQTN</sequence>
<gene>
    <name evidence="1" type="ORF">Q8W34_12265</name>
</gene>
<proteinExistence type="predicted"/>
<reference evidence="1" key="1">
    <citation type="submission" date="2023-07" db="EMBL/GenBank/DDBJ databases">
        <title>Genome content predicts the carbon catabolic preferences of heterotrophic bacteria.</title>
        <authorList>
            <person name="Gralka M."/>
        </authorList>
    </citation>
    <scope>NUCLEOTIDE SEQUENCE</scope>
    <source>
        <strain evidence="1">4G09</strain>
    </source>
</reference>
<dbReference type="EMBL" id="JAUYVT010000011">
    <property type="protein sequence ID" value="MDP2565410.1"/>
    <property type="molecule type" value="Genomic_DNA"/>
</dbReference>
<dbReference type="RefSeq" id="WP_305400779.1">
    <property type="nucleotide sequence ID" value="NZ_JAUYVT010000011.1"/>
</dbReference>
<evidence type="ECO:0000313" key="2">
    <source>
        <dbReference type="Proteomes" id="UP001177212"/>
    </source>
</evidence>